<gene>
    <name evidence="1" type="ORF">IEQ34_002234</name>
</gene>
<name>A0AAV7HJC3_DENCH</name>
<reference evidence="1 2" key="1">
    <citation type="journal article" date="2021" name="Hortic Res">
        <title>Chromosome-scale assembly of the Dendrobium chrysotoxum genome enhances the understanding of orchid evolution.</title>
        <authorList>
            <person name="Zhang Y."/>
            <person name="Zhang G.Q."/>
            <person name="Zhang D."/>
            <person name="Liu X.D."/>
            <person name="Xu X.Y."/>
            <person name="Sun W.H."/>
            <person name="Yu X."/>
            <person name="Zhu X."/>
            <person name="Wang Z.W."/>
            <person name="Zhao X."/>
            <person name="Zhong W.Y."/>
            <person name="Chen H."/>
            <person name="Yin W.L."/>
            <person name="Huang T."/>
            <person name="Niu S.C."/>
            <person name="Liu Z.J."/>
        </authorList>
    </citation>
    <scope>NUCLEOTIDE SEQUENCE [LARGE SCALE GENOMIC DNA]</scope>
    <source>
        <strain evidence="1">Lindl</strain>
    </source>
</reference>
<evidence type="ECO:0000313" key="2">
    <source>
        <dbReference type="Proteomes" id="UP000775213"/>
    </source>
</evidence>
<organism evidence="1 2">
    <name type="scientific">Dendrobium chrysotoxum</name>
    <name type="common">Orchid</name>
    <dbReference type="NCBI Taxonomy" id="161865"/>
    <lineage>
        <taxon>Eukaryota</taxon>
        <taxon>Viridiplantae</taxon>
        <taxon>Streptophyta</taxon>
        <taxon>Embryophyta</taxon>
        <taxon>Tracheophyta</taxon>
        <taxon>Spermatophyta</taxon>
        <taxon>Magnoliopsida</taxon>
        <taxon>Liliopsida</taxon>
        <taxon>Asparagales</taxon>
        <taxon>Orchidaceae</taxon>
        <taxon>Epidendroideae</taxon>
        <taxon>Malaxideae</taxon>
        <taxon>Dendrobiinae</taxon>
        <taxon>Dendrobium</taxon>
    </lineage>
</organism>
<protein>
    <submittedName>
        <fullName evidence="1">Uncharacterized protein</fullName>
    </submittedName>
</protein>
<dbReference type="Proteomes" id="UP000775213">
    <property type="component" value="Unassembled WGS sequence"/>
</dbReference>
<keyword evidence="2" id="KW-1185">Reference proteome</keyword>
<dbReference type="AlphaFoldDB" id="A0AAV7HJC3"/>
<dbReference type="EMBL" id="JAGFBR010000003">
    <property type="protein sequence ID" value="KAH0469002.1"/>
    <property type="molecule type" value="Genomic_DNA"/>
</dbReference>
<sequence>MYSSSSDEGDSSNSCWRLDRFLFVNRLNCRIWLHSPELLSVVAGSLDFGSVTCTAMDFEAGRERKDGFGKFLERVFGFLRVMEW</sequence>
<comment type="caution">
    <text evidence="1">The sequence shown here is derived from an EMBL/GenBank/DDBJ whole genome shotgun (WGS) entry which is preliminary data.</text>
</comment>
<evidence type="ECO:0000313" key="1">
    <source>
        <dbReference type="EMBL" id="KAH0469002.1"/>
    </source>
</evidence>
<proteinExistence type="predicted"/>
<accession>A0AAV7HJC3</accession>